<dbReference type="EMBL" id="JANVFS010000050">
    <property type="protein sequence ID" value="KAJ4465533.1"/>
    <property type="molecule type" value="Genomic_DNA"/>
</dbReference>
<evidence type="ECO:0000313" key="3">
    <source>
        <dbReference type="Proteomes" id="UP001150238"/>
    </source>
</evidence>
<reference evidence="2" key="1">
    <citation type="submission" date="2022-08" db="EMBL/GenBank/DDBJ databases">
        <authorList>
            <consortium name="DOE Joint Genome Institute"/>
            <person name="Min B."/>
            <person name="Riley R."/>
            <person name="Sierra-Patev S."/>
            <person name="Naranjo-Ortiz M."/>
            <person name="Looney B."/>
            <person name="Konkel Z."/>
            <person name="Slot J.C."/>
            <person name="Sakamoto Y."/>
            <person name="Steenwyk J.L."/>
            <person name="Rokas A."/>
            <person name="Carro J."/>
            <person name="Camarero S."/>
            <person name="Ferreira P."/>
            <person name="Molpeceres G."/>
            <person name="Ruiz-Duenas F.J."/>
            <person name="Serrano A."/>
            <person name="Henrissat B."/>
            <person name="Drula E."/>
            <person name="Hughes K.W."/>
            <person name="Mata J.L."/>
            <person name="Ishikawa N.K."/>
            <person name="Vargas-Isla R."/>
            <person name="Ushijima S."/>
            <person name="Smith C.A."/>
            <person name="Ahrendt S."/>
            <person name="Andreopoulos W."/>
            <person name="He G."/>
            <person name="Labutti K."/>
            <person name="Lipzen A."/>
            <person name="Ng V."/>
            <person name="Sandor L."/>
            <person name="Barry K."/>
            <person name="Martinez A.T."/>
            <person name="Xiao Y."/>
            <person name="Gibbons J.G."/>
            <person name="Terashima K."/>
            <person name="Hibbett D.S."/>
            <person name="Grigoriev I.V."/>
        </authorList>
    </citation>
    <scope>NUCLEOTIDE SEQUENCE</scope>
    <source>
        <strain evidence="2">Sp2 HRB7682 ss15</strain>
    </source>
</reference>
<reference evidence="2" key="2">
    <citation type="journal article" date="2023" name="Proc. Natl. Acad. Sci. U.S.A.">
        <title>A global phylogenomic analysis of the shiitake genus Lentinula.</title>
        <authorList>
            <person name="Sierra-Patev S."/>
            <person name="Min B."/>
            <person name="Naranjo-Ortiz M."/>
            <person name="Looney B."/>
            <person name="Konkel Z."/>
            <person name="Slot J.C."/>
            <person name="Sakamoto Y."/>
            <person name="Steenwyk J.L."/>
            <person name="Rokas A."/>
            <person name="Carro J."/>
            <person name="Camarero S."/>
            <person name="Ferreira P."/>
            <person name="Molpeceres G."/>
            <person name="Ruiz-Duenas F.J."/>
            <person name="Serrano A."/>
            <person name="Henrissat B."/>
            <person name="Drula E."/>
            <person name="Hughes K.W."/>
            <person name="Mata J.L."/>
            <person name="Ishikawa N.K."/>
            <person name="Vargas-Isla R."/>
            <person name="Ushijima S."/>
            <person name="Smith C.A."/>
            <person name="Donoghue J."/>
            <person name="Ahrendt S."/>
            <person name="Andreopoulos W."/>
            <person name="He G."/>
            <person name="LaButti K."/>
            <person name="Lipzen A."/>
            <person name="Ng V."/>
            <person name="Riley R."/>
            <person name="Sandor L."/>
            <person name="Barry K."/>
            <person name="Martinez A.T."/>
            <person name="Xiao Y."/>
            <person name="Gibbons J.G."/>
            <person name="Terashima K."/>
            <person name="Grigoriev I.V."/>
            <person name="Hibbett D."/>
        </authorList>
    </citation>
    <scope>NUCLEOTIDE SEQUENCE</scope>
    <source>
        <strain evidence="2">Sp2 HRB7682 ss15</strain>
    </source>
</reference>
<dbReference type="Proteomes" id="UP001150238">
    <property type="component" value="Unassembled WGS sequence"/>
</dbReference>
<keyword evidence="1" id="KW-1133">Transmembrane helix</keyword>
<sequence length="106" mass="11993">MLIRCTGILVWSTFGRILRFHHQHQQILCNLSPLYPLSHRSPCFPLIIIIIIIIIIASHLFVVLSLLLSNNTCVPVICNSLLASAFFINYPFVCPILHPSITRSTL</sequence>
<name>A0A9W9DEJ4_9AGAR</name>
<protein>
    <submittedName>
        <fullName evidence="2">Uncharacterized protein</fullName>
    </submittedName>
</protein>
<feature type="transmembrane region" description="Helical" evidence="1">
    <location>
        <begin position="74"/>
        <end position="97"/>
    </location>
</feature>
<feature type="transmembrane region" description="Helical" evidence="1">
    <location>
        <begin position="43"/>
        <end position="68"/>
    </location>
</feature>
<keyword evidence="1" id="KW-0812">Transmembrane</keyword>
<dbReference type="AlphaFoldDB" id="A0A9W9DEJ4"/>
<evidence type="ECO:0000256" key="1">
    <source>
        <dbReference type="SAM" id="Phobius"/>
    </source>
</evidence>
<gene>
    <name evidence="2" type="ORF">C8J55DRAFT_257549</name>
</gene>
<organism evidence="2 3">
    <name type="scientific">Lentinula lateritia</name>
    <dbReference type="NCBI Taxonomy" id="40482"/>
    <lineage>
        <taxon>Eukaryota</taxon>
        <taxon>Fungi</taxon>
        <taxon>Dikarya</taxon>
        <taxon>Basidiomycota</taxon>
        <taxon>Agaricomycotina</taxon>
        <taxon>Agaricomycetes</taxon>
        <taxon>Agaricomycetidae</taxon>
        <taxon>Agaricales</taxon>
        <taxon>Marasmiineae</taxon>
        <taxon>Omphalotaceae</taxon>
        <taxon>Lentinula</taxon>
    </lineage>
</organism>
<keyword evidence="1" id="KW-0472">Membrane</keyword>
<evidence type="ECO:0000313" key="2">
    <source>
        <dbReference type="EMBL" id="KAJ4465533.1"/>
    </source>
</evidence>
<proteinExistence type="predicted"/>
<comment type="caution">
    <text evidence="2">The sequence shown here is derived from an EMBL/GenBank/DDBJ whole genome shotgun (WGS) entry which is preliminary data.</text>
</comment>
<accession>A0A9W9DEJ4</accession>